<dbReference type="Gene3D" id="1.20.81.30">
    <property type="entry name" value="Type II secretion system (T2SS), domain F"/>
    <property type="match status" value="2"/>
</dbReference>
<organism evidence="9 10">
    <name type="scientific">Rheinheimera baltica</name>
    <dbReference type="NCBI Taxonomy" id="67576"/>
    <lineage>
        <taxon>Bacteria</taxon>
        <taxon>Pseudomonadati</taxon>
        <taxon>Pseudomonadota</taxon>
        <taxon>Gammaproteobacteria</taxon>
        <taxon>Chromatiales</taxon>
        <taxon>Chromatiaceae</taxon>
        <taxon>Rheinheimera</taxon>
    </lineage>
</organism>
<proteinExistence type="inferred from homology"/>
<keyword evidence="10" id="KW-1185">Reference proteome</keyword>
<name>A0ABT9HUX2_9GAMM</name>
<keyword evidence="6 7" id="KW-0472">Membrane</keyword>
<comment type="subcellular location">
    <subcellularLocation>
        <location evidence="1">Cell membrane</location>
        <topology evidence="1">Multi-pass membrane protein</topology>
    </subcellularLocation>
</comment>
<dbReference type="PRINTS" id="PR00812">
    <property type="entry name" value="BCTERIALGSPF"/>
</dbReference>
<evidence type="ECO:0000256" key="5">
    <source>
        <dbReference type="ARBA" id="ARBA00022989"/>
    </source>
</evidence>
<gene>
    <name evidence="9" type="ORF">ORJ04_03075</name>
</gene>
<dbReference type="InterPro" id="IPR018076">
    <property type="entry name" value="T2SS_GspF_dom"/>
</dbReference>
<keyword evidence="5 7" id="KW-1133">Transmembrane helix</keyword>
<keyword evidence="4 7" id="KW-0812">Transmembrane</keyword>
<evidence type="ECO:0000259" key="8">
    <source>
        <dbReference type="Pfam" id="PF00482"/>
    </source>
</evidence>
<comment type="similarity">
    <text evidence="2">Belongs to the GSP F family.</text>
</comment>
<evidence type="ECO:0000313" key="9">
    <source>
        <dbReference type="EMBL" id="MDP5134927.1"/>
    </source>
</evidence>
<feature type="domain" description="Type II secretion system protein GspF" evidence="8">
    <location>
        <begin position="265"/>
        <end position="386"/>
    </location>
</feature>
<dbReference type="Pfam" id="PF00482">
    <property type="entry name" value="T2SSF"/>
    <property type="match status" value="2"/>
</dbReference>
<sequence>MSVWEYDAIDDNGSRLKGRVRADTEQQALALVNQQQLSPLKIRQIKTEQGLFNRIKANDIEQLVTELALLLRNGVQLDRALDIMSGSTPNTVASEMLAAITESVRTGAPLFKAFSKYPRYFDTLFCEMVRIGEESGQLATTMERLGHNLKFQNDLKNKITQAMVYPGFVLAVCILSLFAIFNFIVPSMQGLFANMRDIPPYTQFLISTSEWVQNNQLLLLIFTFITVAAIFRSWREPGFQNFLQVIIRRTPVIKQGVFLGERIRFVSSMQLMLQSGLTLAKALEFSVNVVKDHRVKRQLERIKSEVSNGKMLSDALAVTDILEPVMLSLVKVGEESGRLDIVFTEMNERSRRKFEQWAMKLTSMLEPILIIVMGGLVGSVVVTMLLSIVSTTDVPL</sequence>
<evidence type="ECO:0000256" key="3">
    <source>
        <dbReference type="ARBA" id="ARBA00022475"/>
    </source>
</evidence>
<feature type="transmembrane region" description="Helical" evidence="7">
    <location>
        <begin position="217"/>
        <end position="234"/>
    </location>
</feature>
<dbReference type="EMBL" id="JAPJDZ010000004">
    <property type="protein sequence ID" value="MDP5134927.1"/>
    <property type="molecule type" value="Genomic_DNA"/>
</dbReference>
<accession>A0ABT9HUX2</accession>
<feature type="transmembrane region" description="Helical" evidence="7">
    <location>
        <begin position="368"/>
        <end position="389"/>
    </location>
</feature>
<evidence type="ECO:0000256" key="4">
    <source>
        <dbReference type="ARBA" id="ARBA00022692"/>
    </source>
</evidence>
<feature type="domain" description="Type II secretion system protein GspF" evidence="8">
    <location>
        <begin position="65"/>
        <end position="186"/>
    </location>
</feature>
<protein>
    <submittedName>
        <fullName evidence="9">Type II secretion system F family protein</fullName>
    </submittedName>
</protein>
<dbReference type="PANTHER" id="PTHR30012:SF0">
    <property type="entry name" value="TYPE II SECRETION SYSTEM PROTEIN F-RELATED"/>
    <property type="match status" value="1"/>
</dbReference>
<dbReference type="PANTHER" id="PTHR30012">
    <property type="entry name" value="GENERAL SECRETION PATHWAY PROTEIN"/>
    <property type="match status" value="1"/>
</dbReference>
<dbReference type="RefSeq" id="WP_305973710.1">
    <property type="nucleotide sequence ID" value="NZ_JAPJDZ010000004.1"/>
</dbReference>
<evidence type="ECO:0000256" key="2">
    <source>
        <dbReference type="ARBA" id="ARBA00005745"/>
    </source>
</evidence>
<dbReference type="InterPro" id="IPR042094">
    <property type="entry name" value="T2SS_GspF_sf"/>
</dbReference>
<dbReference type="Proteomes" id="UP001231109">
    <property type="component" value="Unassembled WGS sequence"/>
</dbReference>
<keyword evidence="3" id="KW-1003">Cell membrane</keyword>
<comment type="caution">
    <text evidence="9">The sequence shown here is derived from an EMBL/GenBank/DDBJ whole genome shotgun (WGS) entry which is preliminary data.</text>
</comment>
<evidence type="ECO:0000313" key="10">
    <source>
        <dbReference type="Proteomes" id="UP001231109"/>
    </source>
</evidence>
<feature type="transmembrane region" description="Helical" evidence="7">
    <location>
        <begin position="162"/>
        <end position="185"/>
    </location>
</feature>
<reference evidence="9 10" key="1">
    <citation type="submission" date="2022-11" db="EMBL/GenBank/DDBJ databases">
        <title>Viruses from the air-sea interface of a natural surface slick.</title>
        <authorList>
            <person name="Rahlff J."/>
            <person name="Holmfeldt K."/>
        </authorList>
    </citation>
    <scope>NUCLEOTIDE SEQUENCE [LARGE SCALE GENOMIC DNA]</scope>
    <source>
        <strain evidence="9 10">SMS4</strain>
    </source>
</reference>
<evidence type="ECO:0000256" key="6">
    <source>
        <dbReference type="ARBA" id="ARBA00023136"/>
    </source>
</evidence>
<evidence type="ECO:0000256" key="7">
    <source>
        <dbReference type="SAM" id="Phobius"/>
    </source>
</evidence>
<evidence type="ECO:0000256" key="1">
    <source>
        <dbReference type="ARBA" id="ARBA00004651"/>
    </source>
</evidence>
<dbReference type="InterPro" id="IPR003004">
    <property type="entry name" value="GspF/PilC"/>
</dbReference>